<reference evidence="2" key="1">
    <citation type="submission" date="2022-08" db="EMBL/GenBank/DDBJ databases">
        <title>Microvirga terrae sp. nov., isolated from soil.</title>
        <authorList>
            <person name="Kim K.H."/>
            <person name="Seo Y.L."/>
            <person name="Kim J.M."/>
            <person name="Lee J.K."/>
            <person name="Han D.M."/>
            <person name="Jeon C.O."/>
        </authorList>
    </citation>
    <scope>NUCLEOTIDE SEQUENCE</scope>
    <source>
        <strain evidence="2">R24</strain>
    </source>
</reference>
<feature type="domain" description="SGNH hydrolase-type esterase" evidence="1">
    <location>
        <begin position="6"/>
        <end position="185"/>
    </location>
</feature>
<evidence type="ECO:0000313" key="3">
    <source>
        <dbReference type="Proteomes" id="UP001017257"/>
    </source>
</evidence>
<organism evidence="2 3">
    <name type="scientific">Microvirga terrae</name>
    <dbReference type="NCBI Taxonomy" id="2740529"/>
    <lineage>
        <taxon>Bacteria</taxon>
        <taxon>Pseudomonadati</taxon>
        <taxon>Pseudomonadota</taxon>
        <taxon>Alphaproteobacteria</taxon>
        <taxon>Hyphomicrobiales</taxon>
        <taxon>Methylobacteriaceae</taxon>
        <taxon>Microvirga</taxon>
    </lineage>
</organism>
<name>A0ABY5RX19_9HYPH</name>
<dbReference type="Pfam" id="PF13472">
    <property type="entry name" value="Lipase_GDSL_2"/>
    <property type="match status" value="1"/>
</dbReference>
<accession>A0ABY5RX19</accession>
<dbReference type="GO" id="GO:0016787">
    <property type="term" value="F:hydrolase activity"/>
    <property type="evidence" value="ECO:0007669"/>
    <property type="project" value="UniProtKB-KW"/>
</dbReference>
<gene>
    <name evidence="2" type="ORF">HPT29_012150</name>
</gene>
<dbReference type="InterPro" id="IPR013830">
    <property type="entry name" value="SGNH_hydro"/>
</dbReference>
<sequence>MSHVILLGDSIFDNGAYVRRGEPDVAAQVQAKLPQGWKATLCAVDGAVTTGVQQQLDRVPTDASHLIVSAGGNDALRNSGVLRERAVSVAEVMTKLADVRDEFAHNYRTMLDAVLERRLPTALCTIYDARFPDPQEQRLVVTALAIFNDVIMREAFSRRLHLIDLRLICDEPDDYANPIEPSARGGDKIASVIAQVVAGNTIFPRSQIYAQ</sequence>
<dbReference type="EMBL" id="CP102845">
    <property type="protein sequence ID" value="UVF21806.1"/>
    <property type="molecule type" value="Genomic_DNA"/>
</dbReference>
<keyword evidence="3" id="KW-1185">Reference proteome</keyword>
<dbReference type="CDD" id="cd00229">
    <property type="entry name" value="SGNH_hydrolase"/>
    <property type="match status" value="1"/>
</dbReference>
<evidence type="ECO:0000259" key="1">
    <source>
        <dbReference type="Pfam" id="PF13472"/>
    </source>
</evidence>
<dbReference type="RefSeq" id="WP_173950384.1">
    <property type="nucleotide sequence ID" value="NZ_CP102845.1"/>
</dbReference>
<dbReference type="InterPro" id="IPR036514">
    <property type="entry name" value="SGNH_hydro_sf"/>
</dbReference>
<protein>
    <submittedName>
        <fullName evidence="2">SGNH/GDSL hydrolase family protein</fullName>
    </submittedName>
</protein>
<dbReference type="Proteomes" id="UP001017257">
    <property type="component" value="Chromosome"/>
</dbReference>
<dbReference type="SUPFAM" id="SSF52266">
    <property type="entry name" value="SGNH hydrolase"/>
    <property type="match status" value="1"/>
</dbReference>
<proteinExistence type="predicted"/>
<keyword evidence="2" id="KW-0378">Hydrolase</keyword>
<dbReference type="Gene3D" id="3.40.50.1110">
    <property type="entry name" value="SGNH hydrolase"/>
    <property type="match status" value="1"/>
</dbReference>
<evidence type="ECO:0000313" key="2">
    <source>
        <dbReference type="EMBL" id="UVF21806.1"/>
    </source>
</evidence>